<comment type="caution">
    <text evidence="11">The sequence shown here is derived from an EMBL/GenBank/DDBJ whole genome shotgun (WGS) entry which is preliminary data.</text>
</comment>
<feature type="domain" description="Histidine kinase/HSP90-like ATPase" evidence="10">
    <location>
        <begin position="509"/>
        <end position="605"/>
    </location>
</feature>
<accession>A0A2S7IP94</accession>
<dbReference type="EMBL" id="PTRA01000001">
    <property type="protein sequence ID" value="PQA59390.1"/>
    <property type="molecule type" value="Genomic_DNA"/>
</dbReference>
<dbReference type="Pfam" id="PF13181">
    <property type="entry name" value="TPR_8"/>
    <property type="match status" value="1"/>
</dbReference>
<feature type="transmembrane region" description="Helical" evidence="9">
    <location>
        <begin position="355"/>
        <end position="379"/>
    </location>
</feature>
<dbReference type="InterPro" id="IPR019734">
    <property type="entry name" value="TPR_rpt"/>
</dbReference>
<comment type="catalytic activity">
    <reaction evidence="1">
        <text>ATP + protein L-histidine = ADP + protein N-phospho-L-histidine.</text>
        <dbReference type="EC" id="2.7.13.3"/>
    </reaction>
</comment>
<dbReference type="SMART" id="SM00387">
    <property type="entry name" value="HATPase_c"/>
    <property type="match status" value="1"/>
</dbReference>
<keyword evidence="12" id="KW-1185">Reference proteome</keyword>
<gene>
    <name evidence="11" type="ORF">C5O19_06975</name>
</gene>
<dbReference type="Pfam" id="PF07568">
    <property type="entry name" value="HisKA_2"/>
    <property type="match status" value="1"/>
</dbReference>
<keyword evidence="3" id="KW-0597">Phosphoprotein</keyword>
<dbReference type="Gene3D" id="1.25.40.10">
    <property type="entry name" value="Tetratricopeptide repeat domain"/>
    <property type="match status" value="2"/>
</dbReference>
<evidence type="ECO:0000256" key="7">
    <source>
        <dbReference type="ARBA" id="ARBA00022840"/>
    </source>
</evidence>
<dbReference type="Pfam" id="PF13424">
    <property type="entry name" value="TPR_12"/>
    <property type="match status" value="1"/>
</dbReference>
<dbReference type="InterPro" id="IPR003594">
    <property type="entry name" value="HATPase_dom"/>
</dbReference>
<evidence type="ECO:0000256" key="6">
    <source>
        <dbReference type="ARBA" id="ARBA00022777"/>
    </source>
</evidence>
<proteinExistence type="predicted"/>
<sequence length="605" mass="70448">MSFLRVILILCLGGISLVGWAQSSVVQPYQEYLKTIEHLSAKAQFDSLSEYESQMRNHTQFADAKMAIEALVSIAEKTKDSVLLSRAYFSFGMLEMDKSNPANAILYYQKALDISNRIKHVKKQTIMLDYIGFAYVSLKEYVTAENYFNKGLKLAEQIKDKEMIGQFNMELATVEDMRKNFSKALQYNQKALEYCEDEIKKSTILLNRAIIYKNAGQYEESEKTYQECLRLADKLKMDYLRGYVYLNYPNTLIKLNRIDEAERYAQKALVWSKDKPEKYRFYVEIYDILTRIAEQRNEYKQALNFHKEWVIARDSVTNFDKRQELVDAETRFRTEEKELEIKRLDEENELKSRQFWWLLGGMSILILLLIVAVVQYRIIRKGNQQLEKTNRALSERNTIVSEQSEQLKNLMKELHHRVKNNLAIVSSLLRLQSTRLEDEGAVRAVREGQQRVEAMSLIHQRLYESDNVTKVNMKEYIHDLVQGLFYAYGFKEENFDLEVDIVSVELDVEVAVPLGLIMNEIITNAFKHAFDQISKPSLSIILNETDQLHLEIKDNGPGIDMNAWKKPTGSFGKRLILLLSEQIGAILNVRNENGTRFDLIMPVQE</sequence>
<reference evidence="12" key="1">
    <citation type="submission" date="2018-02" db="EMBL/GenBank/DDBJ databases">
        <title>Genome sequencing of Solimonas sp. HR-BB.</title>
        <authorList>
            <person name="Lee Y."/>
            <person name="Jeon C.O."/>
        </authorList>
    </citation>
    <scope>NUCLEOTIDE SEQUENCE [LARGE SCALE GENOMIC DNA]</scope>
    <source>
        <strain evidence="12">HR-U</strain>
    </source>
</reference>
<evidence type="ECO:0000259" key="10">
    <source>
        <dbReference type="SMART" id="SM00387"/>
    </source>
</evidence>
<dbReference type="EC" id="2.7.13.3" evidence="2"/>
<dbReference type="PANTHER" id="PTHR41523">
    <property type="entry name" value="TWO-COMPONENT SYSTEM SENSOR PROTEIN"/>
    <property type="match status" value="1"/>
</dbReference>
<dbReference type="Proteomes" id="UP000239590">
    <property type="component" value="Unassembled WGS sequence"/>
</dbReference>
<dbReference type="PANTHER" id="PTHR41523:SF8">
    <property type="entry name" value="ETHYLENE RESPONSE SENSOR PROTEIN"/>
    <property type="match status" value="1"/>
</dbReference>
<dbReference type="InterPro" id="IPR011495">
    <property type="entry name" value="Sig_transdc_His_kin_sub2_dim/P"/>
</dbReference>
<evidence type="ECO:0000313" key="11">
    <source>
        <dbReference type="EMBL" id="PQA59390.1"/>
    </source>
</evidence>
<name>A0A2S7IP94_9BACT</name>
<feature type="repeat" description="TPR" evidence="8">
    <location>
        <begin position="85"/>
        <end position="118"/>
    </location>
</feature>
<keyword evidence="8" id="KW-0802">TPR repeat</keyword>
<dbReference type="PROSITE" id="PS50005">
    <property type="entry name" value="TPR"/>
    <property type="match status" value="1"/>
</dbReference>
<evidence type="ECO:0000256" key="9">
    <source>
        <dbReference type="SAM" id="Phobius"/>
    </source>
</evidence>
<dbReference type="SUPFAM" id="SSF48452">
    <property type="entry name" value="TPR-like"/>
    <property type="match status" value="2"/>
</dbReference>
<keyword evidence="9" id="KW-1133">Transmembrane helix</keyword>
<dbReference type="Gene3D" id="3.30.565.10">
    <property type="entry name" value="Histidine kinase-like ATPase, C-terminal domain"/>
    <property type="match status" value="1"/>
</dbReference>
<keyword evidence="6" id="KW-0418">Kinase</keyword>
<dbReference type="Gene3D" id="3.30.450.20">
    <property type="entry name" value="PAS domain"/>
    <property type="match status" value="1"/>
</dbReference>
<protein>
    <recommendedName>
        <fullName evidence="2">histidine kinase</fullName>
        <ecNumber evidence="2">2.7.13.3</ecNumber>
    </recommendedName>
</protein>
<dbReference type="InterPro" id="IPR036890">
    <property type="entry name" value="HATPase_C_sf"/>
</dbReference>
<keyword evidence="4" id="KW-0808">Transferase</keyword>
<dbReference type="OrthoDB" id="9767435at2"/>
<keyword evidence="9" id="KW-0812">Transmembrane</keyword>
<dbReference type="Pfam" id="PF02518">
    <property type="entry name" value="HATPase_c"/>
    <property type="match status" value="1"/>
</dbReference>
<evidence type="ECO:0000256" key="5">
    <source>
        <dbReference type="ARBA" id="ARBA00022741"/>
    </source>
</evidence>
<evidence type="ECO:0000313" key="12">
    <source>
        <dbReference type="Proteomes" id="UP000239590"/>
    </source>
</evidence>
<dbReference type="SUPFAM" id="SSF55874">
    <property type="entry name" value="ATPase domain of HSP90 chaperone/DNA topoisomerase II/histidine kinase"/>
    <property type="match status" value="1"/>
</dbReference>
<evidence type="ECO:0000256" key="4">
    <source>
        <dbReference type="ARBA" id="ARBA00022679"/>
    </source>
</evidence>
<keyword evidence="9" id="KW-0472">Membrane</keyword>
<dbReference type="AlphaFoldDB" id="A0A2S7IP94"/>
<keyword evidence="5" id="KW-0547">Nucleotide-binding</keyword>
<dbReference type="SMART" id="SM00028">
    <property type="entry name" value="TPR"/>
    <property type="match status" value="4"/>
</dbReference>
<organism evidence="11 12">
    <name type="scientific">Siphonobacter curvatus</name>
    <dbReference type="NCBI Taxonomy" id="2094562"/>
    <lineage>
        <taxon>Bacteria</taxon>
        <taxon>Pseudomonadati</taxon>
        <taxon>Bacteroidota</taxon>
        <taxon>Cytophagia</taxon>
        <taxon>Cytophagales</taxon>
        <taxon>Cytophagaceae</taxon>
        <taxon>Siphonobacter</taxon>
    </lineage>
</organism>
<evidence type="ECO:0000256" key="8">
    <source>
        <dbReference type="PROSITE-ProRule" id="PRU00339"/>
    </source>
</evidence>
<evidence type="ECO:0000256" key="2">
    <source>
        <dbReference type="ARBA" id="ARBA00012438"/>
    </source>
</evidence>
<dbReference type="InterPro" id="IPR011990">
    <property type="entry name" value="TPR-like_helical_dom_sf"/>
</dbReference>
<dbReference type="GO" id="GO:0005524">
    <property type="term" value="F:ATP binding"/>
    <property type="evidence" value="ECO:0007669"/>
    <property type="project" value="UniProtKB-KW"/>
</dbReference>
<evidence type="ECO:0000256" key="1">
    <source>
        <dbReference type="ARBA" id="ARBA00000085"/>
    </source>
</evidence>
<dbReference type="GO" id="GO:0004673">
    <property type="term" value="F:protein histidine kinase activity"/>
    <property type="evidence" value="ECO:0007669"/>
    <property type="project" value="UniProtKB-EC"/>
</dbReference>
<keyword evidence="7" id="KW-0067">ATP-binding</keyword>
<evidence type="ECO:0000256" key="3">
    <source>
        <dbReference type="ARBA" id="ARBA00022553"/>
    </source>
</evidence>